<dbReference type="SMART" id="SM00316">
    <property type="entry name" value="S1"/>
    <property type="match status" value="1"/>
</dbReference>
<feature type="binding site" evidence="5">
    <location>
        <position position="491"/>
    </location>
    <ligand>
        <name>Mg(2+)</name>
        <dbReference type="ChEBI" id="CHEBI:18420"/>
    </ligand>
</feature>
<evidence type="ECO:0000256" key="1">
    <source>
        <dbReference type="ARBA" id="ARBA00007404"/>
    </source>
</evidence>
<gene>
    <name evidence="5" type="primary">pnp</name>
    <name evidence="7" type="ORF">COY13_01595</name>
</gene>
<dbReference type="SUPFAM" id="SSF54211">
    <property type="entry name" value="Ribosomal protein S5 domain 2-like"/>
    <property type="match status" value="2"/>
</dbReference>
<comment type="similarity">
    <text evidence="1 5">Belongs to the polyribonucleotide nucleotidyltransferase family.</text>
</comment>
<dbReference type="HAMAP" id="MF_01595">
    <property type="entry name" value="PNPase"/>
    <property type="match status" value="1"/>
</dbReference>
<name>A0A2M7UAK6_9BACT</name>
<comment type="cofactor">
    <cofactor evidence="5">
        <name>Mg(2+)</name>
        <dbReference type="ChEBI" id="CHEBI:18420"/>
    </cofactor>
</comment>
<evidence type="ECO:0000256" key="3">
    <source>
        <dbReference type="ARBA" id="ARBA00022695"/>
    </source>
</evidence>
<dbReference type="NCBIfam" id="NF008805">
    <property type="entry name" value="PRK11824.1"/>
    <property type="match status" value="1"/>
</dbReference>
<feature type="domain" description="S1 motif" evidence="6">
    <location>
        <begin position="627"/>
        <end position="695"/>
    </location>
</feature>
<comment type="catalytic activity">
    <reaction evidence="5">
        <text>RNA(n+1) + phosphate = RNA(n) + a ribonucleoside 5'-diphosphate</text>
        <dbReference type="Rhea" id="RHEA:22096"/>
        <dbReference type="Rhea" id="RHEA-COMP:14527"/>
        <dbReference type="Rhea" id="RHEA-COMP:17342"/>
        <dbReference type="ChEBI" id="CHEBI:43474"/>
        <dbReference type="ChEBI" id="CHEBI:57930"/>
        <dbReference type="ChEBI" id="CHEBI:140395"/>
        <dbReference type="EC" id="2.7.7.8"/>
    </reaction>
</comment>
<comment type="subcellular location">
    <subcellularLocation>
        <location evidence="5">Cytoplasm</location>
    </subcellularLocation>
</comment>
<dbReference type="Gene3D" id="3.30.1370.10">
    <property type="entry name" value="K Homology domain, type 1"/>
    <property type="match status" value="1"/>
</dbReference>
<dbReference type="GO" id="GO:0004654">
    <property type="term" value="F:polyribonucleotide nucleotidyltransferase activity"/>
    <property type="evidence" value="ECO:0007669"/>
    <property type="project" value="UniProtKB-UniRule"/>
</dbReference>
<keyword evidence="5" id="KW-0963">Cytoplasm</keyword>
<evidence type="ECO:0000313" key="8">
    <source>
        <dbReference type="Proteomes" id="UP000230177"/>
    </source>
</evidence>
<evidence type="ECO:0000256" key="4">
    <source>
        <dbReference type="ARBA" id="ARBA00022884"/>
    </source>
</evidence>
<dbReference type="InterPro" id="IPR004087">
    <property type="entry name" value="KH_dom"/>
</dbReference>
<dbReference type="InterPro" id="IPR012340">
    <property type="entry name" value="NA-bd_OB-fold"/>
</dbReference>
<dbReference type="FunFam" id="3.30.230.70:FF:000001">
    <property type="entry name" value="Polyribonucleotide nucleotidyltransferase"/>
    <property type="match status" value="1"/>
</dbReference>
<dbReference type="EC" id="2.7.7.8" evidence="5"/>
<dbReference type="PANTHER" id="PTHR11252:SF0">
    <property type="entry name" value="POLYRIBONUCLEOTIDE NUCLEOTIDYLTRANSFERASE 1, MITOCHONDRIAL"/>
    <property type="match status" value="1"/>
</dbReference>
<keyword evidence="2 5" id="KW-0808">Transferase</keyword>
<dbReference type="InterPro" id="IPR015847">
    <property type="entry name" value="ExoRNase_PH_dom2"/>
</dbReference>
<keyword evidence="5" id="KW-0479">Metal-binding</keyword>
<reference evidence="8" key="1">
    <citation type="submission" date="2017-09" db="EMBL/GenBank/DDBJ databases">
        <title>Depth-based differentiation of microbial function through sediment-hosted aquifers and enrichment of novel symbionts in the deep terrestrial subsurface.</title>
        <authorList>
            <person name="Probst A.J."/>
            <person name="Ladd B."/>
            <person name="Jarett J.K."/>
            <person name="Geller-Mcgrath D.E."/>
            <person name="Sieber C.M.K."/>
            <person name="Emerson J.B."/>
            <person name="Anantharaman K."/>
            <person name="Thomas B.C."/>
            <person name="Malmstrom R."/>
            <person name="Stieglmeier M."/>
            <person name="Klingl A."/>
            <person name="Woyke T."/>
            <person name="Ryan C.M."/>
            <person name="Banfield J.F."/>
        </authorList>
    </citation>
    <scope>NUCLEOTIDE SEQUENCE [LARGE SCALE GENOMIC DNA]</scope>
</reference>
<dbReference type="GO" id="GO:0000287">
    <property type="term" value="F:magnesium ion binding"/>
    <property type="evidence" value="ECO:0007669"/>
    <property type="project" value="UniProtKB-UniRule"/>
</dbReference>
<dbReference type="InterPro" id="IPR036456">
    <property type="entry name" value="PNPase_PH_RNA-bd_sf"/>
</dbReference>
<comment type="function">
    <text evidence="5">Involved in mRNA degradation. Catalyzes the phosphorolysis of single-stranded polyribonucleotides processively in the 3'- to 5'-direction.</text>
</comment>
<dbReference type="InterPro" id="IPR012162">
    <property type="entry name" value="PNPase"/>
</dbReference>
<evidence type="ECO:0000256" key="5">
    <source>
        <dbReference type="HAMAP-Rule" id="MF_01595"/>
    </source>
</evidence>
<evidence type="ECO:0000256" key="2">
    <source>
        <dbReference type="ARBA" id="ARBA00022679"/>
    </source>
</evidence>
<dbReference type="EMBL" id="PFOE01000048">
    <property type="protein sequence ID" value="PIZ68247.1"/>
    <property type="molecule type" value="Genomic_DNA"/>
</dbReference>
<dbReference type="PROSITE" id="PS50126">
    <property type="entry name" value="S1"/>
    <property type="match status" value="1"/>
</dbReference>
<dbReference type="InterPro" id="IPR036345">
    <property type="entry name" value="ExoRNase_PH_dom2_sf"/>
</dbReference>
<dbReference type="GO" id="GO:0000175">
    <property type="term" value="F:3'-5'-RNA exonuclease activity"/>
    <property type="evidence" value="ECO:0007669"/>
    <property type="project" value="TreeGrafter"/>
</dbReference>
<dbReference type="SUPFAM" id="SSF50249">
    <property type="entry name" value="Nucleic acid-binding proteins"/>
    <property type="match status" value="1"/>
</dbReference>
<dbReference type="Pfam" id="PF01138">
    <property type="entry name" value="RNase_PH"/>
    <property type="match status" value="2"/>
</dbReference>
<dbReference type="InterPro" id="IPR004088">
    <property type="entry name" value="KH_dom_type_1"/>
</dbReference>
<dbReference type="Proteomes" id="UP000230177">
    <property type="component" value="Unassembled WGS sequence"/>
</dbReference>
<dbReference type="GO" id="GO:0006396">
    <property type="term" value="P:RNA processing"/>
    <property type="evidence" value="ECO:0007669"/>
    <property type="project" value="InterPro"/>
</dbReference>
<dbReference type="NCBIfam" id="TIGR03591">
    <property type="entry name" value="polynuc_phos"/>
    <property type="match status" value="1"/>
</dbReference>
<keyword evidence="3 5" id="KW-0548">Nucleotidyltransferase</keyword>
<dbReference type="SUPFAM" id="SSF54791">
    <property type="entry name" value="Eukaryotic type KH-domain (KH-domain type I)"/>
    <property type="match status" value="1"/>
</dbReference>
<dbReference type="GO" id="GO:0005829">
    <property type="term" value="C:cytosol"/>
    <property type="evidence" value="ECO:0007669"/>
    <property type="project" value="TreeGrafter"/>
</dbReference>
<dbReference type="Gene3D" id="2.40.50.140">
    <property type="entry name" value="Nucleic acid-binding proteins"/>
    <property type="match status" value="1"/>
</dbReference>
<dbReference type="PIRSF" id="PIRSF005499">
    <property type="entry name" value="PNPase"/>
    <property type="match status" value="1"/>
</dbReference>
<evidence type="ECO:0000259" key="6">
    <source>
        <dbReference type="PROSITE" id="PS50126"/>
    </source>
</evidence>
<organism evidence="7 8">
    <name type="scientific">Candidatus Roizmanbacteria bacterium CG_4_10_14_0_2_um_filter_36_35</name>
    <dbReference type="NCBI Taxonomy" id="1974822"/>
    <lineage>
        <taxon>Bacteria</taxon>
        <taxon>Candidatus Roizmaniibacteriota</taxon>
    </lineage>
</organism>
<dbReference type="SMART" id="SM00322">
    <property type="entry name" value="KH"/>
    <property type="match status" value="1"/>
</dbReference>
<sequence>MKIIEESFEIDGQKLTLQFGKLAQAVDTSVYATLGDTAVLVTVAVGPENPNIDYFPLSVEYAEKLYAGGLIKGSRWIKREGRPSDYAVLTGRLIDRSIRPLFPKTYKKQVQVVITLLSVDGVNDPAVLSAIAVSAALSVSSIPWAGPISTVRIGYITSGEKKETEFILNPTENEEEFSSLDLVVSSTKDKVLMIETKADIIKDEIIQEGIEMSKKENQRIIEFIEKVAKKIGKKKDIVPDEKNYPEILKLIKGKYAKPVAEAVKQEAETAGSEDKMLQEIISSIYEDLEKKYDGKQIMATITKNNYETIKKNILEKKTRPDGRKFDQVRDLHVEVSMLPRTHGSALFQRGQTQILSITTLGSTTLEQLIEGPEGKEAKRYIHHYSDGPYSYGQVGRMMGPSRRAIGHGALAEKAIEPVLPKVEDFPYAIRVVSEILAENGSSSMGSVSGSSLSLMDAGVPLKATVAGVAMGLMSKSDKDYVVLTDIVGLEDFAGEMDFKIAGTADGITAIQLDVKNKGLTQEMIKDIFIQANKAQLEILAAMNKVIDKPRKEISRYAPKVVVLTPPADKIGEIIGPGGKNIRALIARTQTEINVEDDGKVTVSGLDRAKVDEAVAQINNITRVIQVGEEFEGEVKRILQFGAFVEMLPGKEGLVHVSKMGKGFVKNPYDVVKIGQKVRVKVYQIDSMGRINLQMLG</sequence>
<keyword evidence="5" id="KW-0460">Magnesium</keyword>
<comment type="caution">
    <text evidence="7">The sequence shown here is derived from an EMBL/GenBank/DDBJ whole genome shotgun (WGS) entry which is preliminary data.</text>
</comment>
<dbReference type="InterPro" id="IPR020568">
    <property type="entry name" value="Ribosomal_Su5_D2-typ_SF"/>
</dbReference>
<dbReference type="PROSITE" id="PS50084">
    <property type="entry name" value="KH_TYPE_1"/>
    <property type="match status" value="1"/>
</dbReference>
<dbReference type="Pfam" id="PF03725">
    <property type="entry name" value="RNase_PH_C"/>
    <property type="match status" value="1"/>
</dbReference>
<accession>A0A2M7UAK6</accession>
<dbReference type="GO" id="GO:0003723">
    <property type="term" value="F:RNA binding"/>
    <property type="evidence" value="ECO:0007669"/>
    <property type="project" value="UniProtKB-UniRule"/>
</dbReference>
<dbReference type="InterPro" id="IPR001247">
    <property type="entry name" value="ExoRNase_PH_dom1"/>
</dbReference>
<dbReference type="InterPro" id="IPR003029">
    <property type="entry name" value="S1_domain"/>
</dbReference>
<evidence type="ECO:0000313" key="7">
    <source>
        <dbReference type="EMBL" id="PIZ68247.1"/>
    </source>
</evidence>
<dbReference type="InterPro" id="IPR027408">
    <property type="entry name" value="PNPase/RNase_PH_dom_sf"/>
</dbReference>
<proteinExistence type="inferred from homology"/>
<dbReference type="PANTHER" id="PTHR11252">
    <property type="entry name" value="POLYRIBONUCLEOTIDE NUCLEOTIDYLTRANSFERASE"/>
    <property type="match status" value="1"/>
</dbReference>
<dbReference type="Gene3D" id="3.30.230.70">
    <property type="entry name" value="GHMP Kinase, N-terminal domain"/>
    <property type="match status" value="2"/>
</dbReference>
<dbReference type="Pfam" id="PF00575">
    <property type="entry name" value="S1"/>
    <property type="match status" value="1"/>
</dbReference>
<protein>
    <recommendedName>
        <fullName evidence="5">Polyribonucleotide nucleotidyltransferase</fullName>
        <ecNumber evidence="5">2.7.7.8</ecNumber>
    </recommendedName>
    <alternativeName>
        <fullName evidence="5">Polynucleotide phosphorylase</fullName>
        <shortName evidence="5">PNPase</shortName>
    </alternativeName>
</protein>
<feature type="binding site" evidence="5">
    <location>
        <position position="497"/>
    </location>
    <ligand>
        <name>Mg(2+)</name>
        <dbReference type="ChEBI" id="CHEBI:18420"/>
    </ligand>
</feature>
<dbReference type="SUPFAM" id="SSF55666">
    <property type="entry name" value="Ribonuclease PH domain 2-like"/>
    <property type="match status" value="2"/>
</dbReference>
<dbReference type="AlphaFoldDB" id="A0A2M7UAK6"/>
<dbReference type="InterPro" id="IPR036612">
    <property type="entry name" value="KH_dom_type_1_sf"/>
</dbReference>
<keyword evidence="4 5" id="KW-0694">RNA-binding</keyword>
<dbReference type="FunFam" id="3.30.1370.10:FF:000001">
    <property type="entry name" value="Polyribonucleotide nucleotidyltransferase"/>
    <property type="match status" value="1"/>
</dbReference>
<dbReference type="CDD" id="cd02393">
    <property type="entry name" value="KH-I_PNPase"/>
    <property type="match status" value="1"/>
</dbReference>
<dbReference type="SUPFAM" id="SSF46915">
    <property type="entry name" value="Polynucleotide phosphorylase/guanosine pentaphosphate synthase (PNPase/GPSI), domain 3"/>
    <property type="match status" value="1"/>
</dbReference>
<dbReference type="Pfam" id="PF00013">
    <property type="entry name" value="KH_1"/>
    <property type="match status" value="1"/>
</dbReference>
<dbReference type="GO" id="GO:0006402">
    <property type="term" value="P:mRNA catabolic process"/>
    <property type="evidence" value="ECO:0007669"/>
    <property type="project" value="UniProtKB-UniRule"/>
</dbReference>